<dbReference type="SMART" id="SM00369">
    <property type="entry name" value="LRR_TYP"/>
    <property type="match status" value="6"/>
</dbReference>
<keyword evidence="7" id="KW-1185">Reference proteome</keyword>
<evidence type="ECO:0000313" key="7">
    <source>
        <dbReference type="Proteomes" id="UP000601435"/>
    </source>
</evidence>
<keyword evidence="1" id="KW-0433">Leucine-rich repeat</keyword>
<dbReference type="EMBL" id="CAJNJA010010702">
    <property type="protein sequence ID" value="CAE7261267.1"/>
    <property type="molecule type" value="Genomic_DNA"/>
</dbReference>
<protein>
    <recommendedName>
        <fullName evidence="5">Disease resistance R13L4/SHOC-2-like LRR domain-containing protein</fullName>
    </recommendedName>
</protein>
<gene>
    <name evidence="6" type="ORF">SNEC2469_LOCUS5977</name>
</gene>
<evidence type="ECO:0000313" key="6">
    <source>
        <dbReference type="EMBL" id="CAE7261267.1"/>
    </source>
</evidence>
<dbReference type="InterPro" id="IPR032675">
    <property type="entry name" value="LRR_dom_sf"/>
</dbReference>
<dbReference type="OrthoDB" id="2105857at2759"/>
<proteinExistence type="predicted"/>
<dbReference type="InterPro" id="IPR003591">
    <property type="entry name" value="Leu-rich_rpt_typical-subtyp"/>
</dbReference>
<comment type="caution">
    <text evidence="6">The sequence shown here is derived from an EMBL/GenBank/DDBJ whole genome shotgun (WGS) entry which is preliminary data.</text>
</comment>
<feature type="domain" description="Disease resistance R13L4/SHOC-2-like LRR" evidence="5">
    <location>
        <begin position="249"/>
        <end position="360"/>
    </location>
</feature>
<feature type="signal peptide" evidence="4">
    <location>
        <begin position="1"/>
        <end position="22"/>
    </location>
</feature>
<dbReference type="PANTHER" id="PTHR48010:SF5">
    <property type="entry name" value="PROTEIN TOO MANY MOUTHS"/>
    <property type="match status" value="1"/>
</dbReference>
<dbReference type="SUPFAM" id="SSF52047">
    <property type="entry name" value="RNI-like"/>
    <property type="match status" value="1"/>
</dbReference>
<sequence>MAFGSPGPLPLRLCVCVGVVLGIFNDRLEHDHFRGIPPGRPHPPSDRKPVDDFFEELGLARPNCESSCDCSLRAGCTCKIVFWRDQRFIDSIHLKRCNLTGRRIHSNSTVLQLKFLQSLSIRGSGLEGSVPTGFSTVAELDLFGNELTGDISVLKDLPRGLKRIVLSSNRLVGTIPEHLPFNHLKELRLANNALTGGIPAKLFAAARLEILSLANNKLSGAIPDISSPVGPLGELYLEGNQLLGEIPSSIAKLNELRVLRLEHNALEGKIPEELSSLLSLKQLRLNGNKLRGPIPEGLGKLRNLTVLQLNDLALDCPIPESLGSLTELIVLDLSNSNLKGAIPAQFAQLTKMESLSLMNNDLWGRLPPLNMPELRVALLGRNHFSGPLPTAFCEMQQLLSLSLHWNNLNGALPHCLGHVTNLTDLFLAHNEFDGEVPTSFSNLDQLEVITLHSNHFGGTIPELTQSSLTIATFHDNDFAGNIPAFNLSASCSNSPWYRLHGMDCLMLEAAMEREDVRDCGELQSIFKIEISGLLQQCPKTCNTCNVNGLQAKATLHGNRLAGSIPRSINSSRIQTTALMGNLLGDGEPLDANWLPPEDPRLCWDGVDVFCCCFV</sequence>
<organism evidence="6 7">
    <name type="scientific">Symbiodinium necroappetens</name>
    <dbReference type="NCBI Taxonomy" id="1628268"/>
    <lineage>
        <taxon>Eukaryota</taxon>
        <taxon>Sar</taxon>
        <taxon>Alveolata</taxon>
        <taxon>Dinophyceae</taxon>
        <taxon>Suessiales</taxon>
        <taxon>Symbiodiniaceae</taxon>
        <taxon>Symbiodinium</taxon>
    </lineage>
</organism>
<dbReference type="Pfam" id="PF00560">
    <property type="entry name" value="LRR_1"/>
    <property type="match status" value="2"/>
</dbReference>
<evidence type="ECO:0000256" key="1">
    <source>
        <dbReference type="ARBA" id="ARBA00022614"/>
    </source>
</evidence>
<dbReference type="InterPro" id="IPR055414">
    <property type="entry name" value="LRR_R13L4/SHOC2-like"/>
</dbReference>
<dbReference type="InterPro" id="IPR001611">
    <property type="entry name" value="Leu-rich_rpt"/>
</dbReference>
<dbReference type="Gene3D" id="3.80.10.10">
    <property type="entry name" value="Ribonuclease Inhibitor"/>
    <property type="match status" value="2"/>
</dbReference>
<dbReference type="Pfam" id="PF23598">
    <property type="entry name" value="LRR_14"/>
    <property type="match status" value="1"/>
</dbReference>
<name>A0A812MM49_9DINO</name>
<keyword evidence="3" id="KW-0472">Membrane</keyword>
<evidence type="ECO:0000256" key="4">
    <source>
        <dbReference type="SAM" id="SignalP"/>
    </source>
</evidence>
<dbReference type="InterPro" id="IPR050994">
    <property type="entry name" value="At_inactive_RLKs"/>
</dbReference>
<accession>A0A812MM49</accession>
<dbReference type="AlphaFoldDB" id="A0A812MM49"/>
<evidence type="ECO:0000259" key="5">
    <source>
        <dbReference type="Pfam" id="PF23598"/>
    </source>
</evidence>
<dbReference type="Proteomes" id="UP000601435">
    <property type="component" value="Unassembled WGS sequence"/>
</dbReference>
<dbReference type="PANTHER" id="PTHR48010">
    <property type="entry name" value="OS05G0588300 PROTEIN"/>
    <property type="match status" value="1"/>
</dbReference>
<keyword evidence="2" id="KW-0677">Repeat</keyword>
<dbReference type="FunFam" id="3.80.10.10:FF:000383">
    <property type="entry name" value="Leucine-rich repeat receptor protein kinase EMS1"/>
    <property type="match status" value="1"/>
</dbReference>
<evidence type="ECO:0000256" key="3">
    <source>
        <dbReference type="ARBA" id="ARBA00023136"/>
    </source>
</evidence>
<feature type="chain" id="PRO_5032706743" description="Disease resistance R13L4/SHOC-2-like LRR domain-containing protein" evidence="4">
    <location>
        <begin position="23"/>
        <end position="614"/>
    </location>
</feature>
<reference evidence="6" key="1">
    <citation type="submission" date="2021-02" db="EMBL/GenBank/DDBJ databases">
        <authorList>
            <person name="Dougan E. K."/>
            <person name="Rhodes N."/>
            <person name="Thang M."/>
            <person name="Chan C."/>
        </authorList>
    </citation>
    <scope>NUCLEOTIDE SEQUENCE</scope>
</reference>
<evidence type="ECO:0000256" key="2">
    <source>
        <dbReference type="ARBA" id="ARBA00022737"/>
    </source>
</evidence>
<keyword evidence="4" id="KW-0732">Signal</keyword>
<dbReference type="FunFam" id="3.80.10.10:FF:000095">
    <property type="entry name" value="LRR receptor-like serine/threonine-protein kinase GSO1"/>
    <property type="match status" value="1"/>
</dbReference>